<sequence>MKKIIISLFFISAVIACKENTTKNEKLKSISDLNKDQTHTTAEKIAHANGFEKWNDINTVNFTFNVTRNDKPAGTRSWSWKPKSNEVTIMTAKDTVSFNRNNLDEASKQYDAAFINDKYWLLAPYNLVWDDGTSFKEKEKAVAPISKDTLNMLTITYGNEGGYTPGDAYDLYYDKDFMVREWVFRQGDTIAPSMTTTWEDYEDFNGLKIAKMHKDETENFKLFFTDISVE</sequence>
<keyword evidence="2" id="KW-1185">Reference proteome</keyword>
<accession>A0A5J4FYJ0</accession>
<name>A0A5J4FYJ0_9FLAO</name>
<protein>
    <submittedName>
        <fullName evidence="1">Uncharacterized protein</fullName>
    </submittedName>
</protein>
<dbReference type="RefSeq" id="WP_151895026.1">
    <property type="nucleotide sequence ID" value="NZ_BKCF01000005.1"/>
</dbReference>
<reference evidence="1 2" key="1">
    <citation type="submission" date="2019-08" db="EMBL/GenBank/DDBJ databases">
        <title>Ulvibacter marinistellae sp. nov., isolated from a starfish, Patiria pectinifera.</title>
        <authorList>
            <person name="Kawano K."/>
            <person name="Ushijima N."/>
            <person name="Kihara M."/>
            <person name="Itoh H."/>
        </authorList>
    </citation>
    <scope>NUCLEOTIDE SEQUENCE [LARGE SCALE GENOMIC DNA]</scope>
    <source>
        <strain evidence="1 2">KK4</strain>
    </source>
</reference>
<dbReference type="OrthoDB" id="892266at2"/>
<dbReference type="EMBL" id="BKCF01000005">
    <property type="protein sequence ID" value="GEQ87113.1"/>
    <property type="molecule type" value="Genomic_DNA"/>
</dbReference>
<dbReference type="PROSITE" id="PS51257">
    <property type="entry name" value="PROKAR_LIPOPROTEIN"/>
    <property type="match status" value="1"/>
</dbReference>
<comment type="caution">
    <text evidence="1">The sequence shown here is derived from an EMBL/GenBank/DDBJ whole genome shotgun (WGS) entry which is preliminary data.</text>
</comment>
<gene>
    <name evidence="1" type="ORF">ULMS_26210</name>
</gene>
<dbReference type="AlphaFoldDB" id="A0A5J4FYJ0"/>
<dbReference type="Proteomes" id="UP000326994">
    <property type="component" value="Unassembled WGS sequence"/>
</dbReference>
<evidence type="ECO:0000313" key="1">
    <source>
        <dbReference type="EMBL" id="GEQ87113.1"/>
    </source>
</evidence>
<proteinExistence type="predicted"/>
<organism evidence="1 2">
    <name type="scientific">Patiriisocius marinistellae</name>
    <dbReference type="NCBI Taxonomy" id="2494560"/>
    <lineage>
        <taxon>Bacteria</taxon>
        <taxon>Pseudomonadati</taxon>
        <taxon>Bacteroidota</taxon>
        <taxon>Flavobacteriia</taxon>
        <taxon>Flavobacteriales</taxon>
        <taxon>Flavobacteriaceae</taxon>
        <taxon>Patiriisocius</taxon>
    </lineage>
</organism>
<evidence type="ECO:0000313" key="2">
    <source>
        <dbReference type="Proteomes" id="UP000326994"/>
    </source>
</evidence>